<dbReference type="OrthoDB" id="10271092at2759"/>
<comment type="caution">
    <text evidence="1">The sequence shown here is derived from an EMBL/GenBank/DDBJ whole genome shotgun (WGS) entry which is preliminary data.</text>
</comment>
<dbReference type="Proteomes" id="UP000716291">
    <property type="component" value="Unassembled WGS sequence"/>
</dbReference>
<evidence type="ECO:0000313" key="2">
    <source>
        <dbReference type="Proteomes" id="UP000716291"/>
    </source>
</evidence>
<protein>
    <submittedName>
        <fullName evidence="1">Uncharacterized protein</fullName>
    </submittedName>
</protein>
<keyword evidence="2" id="KW-1185">Reference proteome</keyword>
<reference evidence="1" key="1">
    <citation type="journal article" date="2020" name="Microb. Genom.">
        <title>Genetic diversity of clinical and environmental Mucorales isolates obtained from an investigation of mucormycosis cases among solid organ transplant recipients.</title>
        <authorList>
            <person name="Nguyen M.H."/>
            <person name="Kaul D."/>
            <person name="Muto C."/>
            <person name="Cheng S.J."/>
            <person name="Richter R.A."/>
            <person name="Bruno V.M."/>
            <person name="Liu G."/>
            <person name="Beyhan S."/>
            <person name="Sundermann A.J."/>
            <person name="Mounaud S."/>
            <person name="Pasculle A.W."/>
            <person name="Nierman W.C."/>
            <person name="Driscoll E."/>
            <person name="Cumbie R."/>
            <person name="Clancy C.J."/>
            <person name="Dupont C.L."/>
        </authorList>
    </citation>
    <scope>NUCLEOTIDE SEQUENCE</scope>
    <source>
        <strain evidence="1">GL11</strain>
    </source>
</reference>
<accession>A0A9P6XKP7</accession>
<organism evidence="1 2">
    <name type="scientific">Rhizopus oryzae</name>
    <name type="common">Mucormycosis agent</name>
    <name type="synonym">Rhizopus arrhizus var. delemar</name>
    <dbReference type="NCBI Taxonomy" id="64495"/>
    <lineage>
        <taxon>Eukaryota</taxon>
        <taxon>Fungi</taxon>
        <taxon>Fungi incertae sedis</taxon>
        <taxon>Mucoromycota</taxon>
        <taxon>Mucoromycotina</taxon>
        <taxon>Mucoromycetes</taxon>
        <taxon>Mucorales</taxon>
        <taxon>Mucorineae</taxon>
        <taxon>Rhizopodaceae</taxon>
        <taxon>Rhizopus</taxon>
    </lineage>
</organism>
<dbReference type="AlphaFoldDB" id="A0A9P6XKP7"/>
<sequence length="75" mass="8853">MGDNTETTGYFEKAPVNQWSFNGYGKYMTKDRRRHPDTSTIRSKYRVNLNELTQLETSDTERKRKLNELADDFVS</sequence>
<gene>
    <name evidence="1" type="ORF">G6F64_000302</name>
</gene>
<dbReference type="EMBL" id="JAANQT010000018">
    <property type="protein sequence ID" value="KAG1315864.1"/>
    <property type="molecule type" value="Genomic_DNA"/>
</dbReference>
<name>A0A9P6XKP7_RHIOR</name>
<proteinExistence type="predicted"/>
<evidence type="ECO:0000313" key="1">
    <source>
        <dbReference type="EMBL" id="KAG1315864.1"/>
    </source>
</evidence>